<evidence type="ECO:0000313" key="2">
    <source>
        <dbReference type="EMBL" id="TXL66432.1"/>
    </source>
</evidence>
<proteinExistence type="predicted"/>
<dbReference type="PANTHER" id="PTHR36174:SF1">
    <property type="entry name" value="LIPID II:GLYCINE GLYCYLTRANSFERASE"/>
    <property type="match status" value="1"/>
</dbReference>
<dbReference type="SUPFAM" id="SSF55729">
    <property type="entry name" value="Acyl-CoA N-acyltransferases (Nat)"/>
    <property type="match status" value="2"/>
</dbReference>
<dbReference type="InterPro" id="IPR017469">
    <property type="entry name" value="PEP-CTERM_FemAB-rel"/>
</dbReference>
<evidence type="ECO:0000259" key="1">
    <source>
        <dbReference type="Pfam" id="PF13480"/>
    </source>
</evidence>
<organism evidence="2 3">
    <name type="scientific">Zeimonas arvi</name>
    <dbReference type="NCBI Taxonomy" id="2498847"/>
    <lineage>
        <taxon>Bacteria</taxon>
        <taxon>Pseudomonadati</taxon>
        <taxon>Pseudomonadota</taxon>
        <taxon>Betaproteobacteria</taxon>
        <taxon>Burkholderiales</taxon>
        <taxon>Burkholderiaceae</taxon>
        <taxon>Zeimonas</taxon>
    </lineage>
</organism>
<dbReference type="PANTHER" id="PTHR36174">
    <property type="entry name" value="LIPID II:GLYCINE GLYCYLTRANSFERASE"/>
    <property type="match status" value="1"/>
</dbReference>
<dbReference type="OrthoDB" id="9773932at2"/>
<dbReference type="AlphaFoldDB" id="A0A5C8NZB1"/>
<comment type="caution">
    <text evidence="2">The sequence shown here is derived from an EMBL/GenBank/DDBJ whole genome shotgun (WGS) entry which is preliminary data.</text>
</comment>
<dbReference type="Gene3D" id="3.40.630.30">
    <property type="match status" value="1"/>
</dbReference>
<protein>
    <submittedName>
        <fullName evidence="2">FemAB family PEP-CTERM system-associated protein</fullName>
    </submittedName>
</protein>
<dbReference type="InterPro" id="IPR038740">
    <property type="entry name" value="BioF2-like_GNAT_dom"/>
</dbReference>
<dbReference type="Proteomes" id="UP000321548">
    <property type="component" value="Unassembled WGS sequence"/>
</dbReference>
<name>A0A5C8NZB1_9BURK</name>
<dbReference type="NCBIfam" id="TIGR03019">
    <property type="entry name" value="pepcterm_femAB"/>
    <property type="match status" value="1"/>
</dbReference>
<accession>A0A5C8NZB1</accession>
<gene>
    <name evidence="2" type="ORF">FHP08_07650</name>
</gene>
<feature type="domain" description="BioF2-like acetyltransferase" evidence="1">
    <location>
        <begin position="163"/>
        <end position="296"/>
    </location>
</feature>
<dbReference type="Pfam" id="PF13480">
    <property type="entry name" value="Acetyltransf_6"/>
    <property type="match status" value="1"/>
</dbReference>
<dbReference type="InterPro" id="IPR050644">
    <property type="entry name" value="PG_Glycine_Bridge_Synth"/>
</dbReference>
<dbReference type="EMBL" id="VDUY01000003">
    <property type="protein sequence ID" value="TXL66432.1"/>
    <property type="molecule type" value="Genomic_DNA"/>
</dbReference>
<evidence type="ECO:0000313" key="3">
    <source>
        <dbReference type="Proteomes" id="UP000321548"/>
    </source>
</evidence>
<dbReference type="InterPro" id="IPR016181">
    <property type="entry name" value="Acyl_CoA_acyltransferase"/>
</dbReference>
<sequence length="354" mass="39475">MGAAAAADRVSVTVTTASDADARAWTAYVDAHPEGTVYHCWPWRRVLAEAFAHVPHYLVARRGERVVGVLPLAQVKTLLFGHSLSSLPFCPYAGPLADDSQAAQALDQAAVALAEKLRVDHLEYRRLPAPDETARGWPSNDLYVVFRKAISPDHDANLNAIPRKQRAMVRKGIKNGLTADAGDLDTFFDLFADNVHRHGTPAHARRYFALLLEAFGEQADLLIVRDPQGNPLSGVLSLYYRGEALPMHAGDYASARDLAANDFKYWSLMRHAVERGCTVFNYGRSKLGTGPYDFKKNWGFEPTPLVYEYKLVRGQGVPQNNPLNPKYRLMIETWRRMPRWFVNAVGPHLVRGLG</sequence>
<keyword evidence="3" id="KW-1185">Reference proteome</keyword>
<reference evidence="2 3" key="1">
    <citation type="submission" date="2019-06" db="EMBL/GenBank/DDBJ databases">
        <title>Quisquiliibacterium sp. nov., isolated from a maize field.</title>
        <authorList>
            <person name="Lin S.-Y."/>
            <person name="Tsai C.-F."/>
            <person name="Young C.-C."/>
        </authorList>
    </citation>
    <scope>NUCLEOTIDE SEQUENCE [LARGE SCALE GENOMIC DNA]</scope>
    <source>
        <strain evidence="2 3">CC-CFT501</strain>
    </source>
</reference>